<dbReference type="EMBL" id="CYKH01001783">
    <property type="protein sequence ID" value="CUG89988.1"/>
    <property type="molecule type" value="Genomic_DNA"/>
</dbReference>
<dbReference type="Gene3D" id="3.40.50.300">
    <property type="entry name" value="P-loop containing nucleotide triphosphate hydrolases"/>
    <property type="match status" value="1"/>
</dbReference>
<reference evidence="2" key="1">
    <citation type="submission" date="2015-09" db="EMBL/GenBank/DDBJ databases">
        <authorList>
            <consortium name="Pathogen Informatics"/>
        </authorList>
    </citation>
    <scope>NUCLEOTIDE SEQUENCE [LARGE SCALE GENOMIC DNA]</scope>
    <source>
        <strain evidence="2">Lake Konstanz</strain>
    </source>
</reference>
<organism evidence="1 2">
    <name type="scientific">Bodo saltans</name>
    <name type="common">Flagellated protozoan</name>
    <dbReference type="NCBI Taxonomy" id="75058"/>
    <lineage>
        <taxon>Eukaryota</taxon>
        <taxon>Discoba</taxon>
        <taxon>Euglenozoa</taxon>
        <taxon>Kinetoplastea</taxon>
        <taxon>Metakinetoplastina</taxon>
        <taxon>Eubodonida</taxon>
        <taxon>Bodonidae</taxon>
        <taxon>Bodo</taxon>
    </lineage>
</organism>
<dbReference type="Proteomes" id="UP000051952">
    <property type="component" value="Unassembled WGS sequence"/>
</dbReference>
<evidence type="ECO:0000313" key="1">
    <source>
        <dbReference type="EMBL" id="CUG89988.1"/>
    </source>
</evidence>
<protein>
    <submittedName>
        <fullName evidence="1">Uncharacterized protein</fullName>
    </submittedName>
</protein>
<gene>
    <name evidence="1" type="ORF">BSAL_24440</name>
</gene>
<keyword evidence="2" id="KW-1185">Reference proteome</keyword>
<proteinExistence type="predicted"/>
<sequence>MSGSRSQKISLSAGQQCTLSGEGRITIHLSDGVVEIGGVVIGANQQYPFSLSDNCSVTLVTLEGGSIVLAHPVATTVDVLKTSTEMSTVMALARKDVQRGKPTVVAVIGGPRTGKSHAAQTYANILAQGLGKRQGASAPGVYYADASGSLTPGCLSVMELQSVDGVLSESTFLWPSHTPAPDRVQCSFWLGNEHSTISAAGMPLFLHTLGQLHACCDAMAKNQTAITSTNRPVGHVVYDLPTTDGTLPRELFYQRVLEMIRPTVLIITESDKGPRDWSRSIEENIRRTSPLTEIAVVLQNQRLSASPSGSLRYSLRQYFSGTVGHSLGSAKVVVQLSKLRWYRVRPSTSTGSAYVSEAVVPSSSVVAGCLCALSHAKLDVEVPFANVCGVVFIASVSEEHDECVLVVPSCDTQLPNNVLVLASSSTEGALPWKLSADEVSEVEEAVCL</sequence>
<dbReference type="AlphaFoldDB" id="A0A0S4JES6"/>
<dbReference type="OMA" id="VLPDCEF"/>
<dbReference type="InterPro" id="IPR038238">
    <property type="entry name" value="Clp1_C_sf"/>
</dbReference>
<dbReference type="OrthoDB" id="275196at2759"/>
<dbReference type="Gene3D" id="2.40.30.330">
    <property type="entry name" value="Pre-mRNA cleavage complex subunit Clp1, C-terminal domain"/>
    <property type="match status" value="1"/>
</dbReference>
<accession>A0A0S4JES6</accession>
<evidence type="ECO:0000313" key="2">
    <source>
        <dbReference type="Proteomes" id="UP000051952"/>
    </source>
</evidence>
<dbReference type="VEuPathDB" id="TriTrypDB:BSAL_24440"/>
<name>A0A0S4JES6_BODSA</name>
<dbReference type="InterPro" id="IPR027417">
    <property type="entry name" value="P-loop_NTPase"/>
</dbReference>